<dbReference type="InterPro" id="IPR018631">
    <property type="entry name" value="AAA-ATPase-like_dom"/>
</dbReference>
<protein>
    <submittedName>
        <fullName evidence="2">AAA family ATPase</fullName>
    </submittedName>
</protein>
<gene>
    <name evidence="2" type="ORF">IAB08_05205</name>
</gene>
<name>A0A9D9DS45_9BACT</name>
<feature type="domain" description="AAA-ATPase-like" evidence="1">
    <location>
        <begin position="8"/>
        <end position="204"/>
    </location>
</feature>
<sequence>MHRTMLYPIGIQNFESLRQGDYVYVDKTDLIHQLASTGKYYFLSRPRRFGKSLLVSTMEAYFQGKKELFKGLAIENLEKDWTEYPVLHLDLSGVTYSDENVLNEKMESALSQWEQKYGIANTFTVDGIRFENIIKTAYEKTGKPVVILIDEYDKPLLDSAGNEALREAFRSRLQGFYSVMKSQDGKLRFGFLTGVTKLGKLSIFS</sequence>
<dbReference type="SUPFAM" id="SSF52540">
    <property type="entry name" value="P-loop containing nucleoside triphosphate hydrolases"/>
    <property type="match status" value="1"/>
</dbReference>
<evidence type="ECO:0000313" key="2">
    <source>
        <dbReference type="EMBL" id="MBO8432671.1"/>
    </source>
</evidence>
<proteinExistence type="predicted"/>
<dbReference type="Proteomes" id="UP000823612">
    <property type="component" value="Unassembled WGS sequence"/>
</dbReference>
<dbReference type="PANTHER" id="PTHR34825:SF1">
    <property type="entry name" value="AAA-ATPASE-LIKE DOMAIN-CONTAINING PROTEIN"/>
    <property type="match status" value="1"/>
</dbReference>
<dbReference type="PANTHER" id="PTHR34825">
    <property type="entry name" value="CONSERVED PROTEIN, WITH A WEAK D-GALACTARATE DEHYDRATASE/ALTRONATE HYDROLASE DOMAIN"/>
    <property type="match status" value="1"/>
</dbReference>
<reference evidence="2" key="2">
    <citation type="journal article" date="2021" name="PeerJ">
        <title>Extensive microbial diversity within the chicken gut microbiome revealed by metagenomics and culture.</title>
        <authorList>
            <person name="Gilroy R."/>
            <person name="Ravi A."/>
            <person name="Getino M."/>
            <person name="Pursley I."/>
            <person name="Horton D.L."/>
            <person name="Alikhan N.F."/>
            <person name="Baker D."/>
            <person name="Gharbi K."/>
            <person name="Hall N."/>
            <person name="Watson M."/>
            <person name="Adriaenssens E.M."/>
            <person name="Foster-Nyarko E."/>
            <person name="Jarju S."/>
            <person name="Secka A."/>
            <person name="Antonio M."/>
            <person name="Oren A."/>
            <person name="Chaudhuri R.R."/>
            <person name="La Ragione R."/>
            <person name="Hildebrand F."/>
            <person name="Pallen M.J."/>
        </authorList>
    </citation>
    <scope>NUCLEOTIDE SEQUENCE</scope>
    <source>
        <strain evidence="2">2889</strain>
    </source>
</reference>
<organism evidence="2 3">
    <name type="scientific">Candidatus Pullibacteroides excrementavium</name>
    <dbReference type="NCBI Taxonomy" id="2840905"/>
    <lineage>
        <taxon>Bacteria</taxon>
        <taxon>Pseudomonadati</taxon>
        <taxon>Bacteroidota</taxon>
        <taxon>Bacteroidia</taxon>
        <taxon>Bacteroidales</taxon>
        <taxon>Candidatus Pullibacteroides</taxon>
    </lineage>
</organism>
<dbReference type="Gene3D" id="3.40.50.300">
    <property type="entry name" value="P-loop containing nucleotide triphosphate hydrolases"/>
    <property type="match status" value="1"/>
</dbReference>
<evidence type="ECO:0000313" key="3">
    <source>
        <dbReference type="Proteomes" id="UP000823612"/>
    </source>
</evidence>
<feature type="non-terminal residue" evidence="2">
    <location>
        <position position="205"/>
    </location>
</feature>
<dbReference type="AlphaFoldDB" id="A0A9D9DS45"/>
<dbReference type="Pfam" id="PF09820">
    <property type="entry name" value="AAA-ATPase_like"/>
    <property type="match status" value="1"/>
</dbReference>
<dbReference type="EMBL" id="JADIMZ010000080">
    <property type="protein sequence ID" value="MBO8432671.1"/>
    <property type="molecule type" value="Genomic_DNA"/>
</dbReference>
<reference evidence="2" key="1">
    <citation type="submission" date="2020-10" db="EMBL/GenBank/DDBJ databases">
        <authorList>
            <person name="Gilroy R."/>
        </authorList>
    </citation>
    <scope>NUCLEOTIDE SEQUENCE</scope>
    <source>
        <strain evidence="2">2889</strain>
    </source>
</reference>
<accession>A0A9D9DS45</accession>
<comment type="caution">
    <text evidence="2">The sequence shown here is derived from an EMBL/GenBank/DDBJ whole genome shotgun (WGS) entry which is preliminary data.</text>
</comment>
<dbReference type="InterPro" id="IPR027417">
    <property type="entry name" value="P-loop_NTPase"/>
</dbReference>
<evidence type="ECO:0000259" key="1">
    <source>
        <dbReference type="Pfam" id="PF09820"/>
    </source>
</evidence>